<proteinExistence type="predicted"/>
<accession>A0ABQ6WHR1</accession>
<evidence type="ECO:0000313" key="2">
    <source>
        <dbReference type="Proteomes" id="UP000325395"/>
    </source>
</evidence>
<organism evidence="1 2">
    <name type="scientific">Aspergillus pseudocaelatus</name>
    <dbReference type="NCBI Taxonomy" id="1825620"/>
    <lineage>
        <taxon>Eukaryota</taxon>
        <taxon>Fungi</taxon>
        <taxon>Dikarya</taxon>
        <taxon>Ascomycota</taxon>
        <taxon>Pezizomycotina</taxon>
        <taxon>Eurotiomycetes</taxon>
        <taxon>Eurotiomycetidae</taxon>
        <taxon>Eurotiales</taxon>
        <taxon>Aspergillaceae</taxon>
        <taxon>Aspergillus</taxon>
        <taxon>Aspergillus subgen. Circumdati</taxon>
    </lineage>
</organism>
<gene>
    <name evidence="1" type="ORF">BDV36DRAFT_259301</name>
</gene>
<protein>
    <submittedName>
        <fullName evidence="1">Uncharacterized protein</fullName>
    </submittedName>
</protein>
<name>A0ABQ6WHR1_9EURO</name>
<keyword evidence="2" id="KW-1185">Reference proteome</keyword>
<sequence length="51" mass="5989">MKHFYRFGYLTVHTATSFFNLPYCIGLRLLSLHRTSRANWTAGVLCQLRAR</sequence>
<evidence type="ECO:0000313" key="1">
    <source>
        <dbReference type="EMBL" id="KAE8416672.1"/>
    </source>
</evidence>
<dbReference type="EMBL" id="ML735748">
    <property type="protein sequence ID" value="KAE8416672.1"/>
    <property type="molecule type" value="Genomic_DNA"/>
</dbReference>
<dbReference type="Proteomes" id="UP000325395">
    <property type="component" value="Unassembled WGS sequence"/>
</dbReference>
<reference evidence="1 2" key="1">
    <citation type="submission" date="2019-04" db="EMBL/GenBank/DDBJ databases">
        <authorList>
            <consortium name="DOE Joint Genome Institute"/>
            <person name="Mondo S."/>
            <person name="Kjaerbolling I."/>
            <person name="Vesth T."/>
            <person name="Frisvad J.C."/>
            <person name="Nybo J.L."/>
            <person name="Theobald S."/>
            <person name="Kildgaard S."/>
            <person name="Isbrandt T."/>
            <person name="Kuo A."/>
            <person name="Sato A."/>
            <person name="Lyhne E.K."/>
            <person name="Kogle M.E."/>
            <person name="Wiebenga A."/>
            <person name="Kun R.S."/>
            <person name="Lubbers R.J."/>
            <person name="Makela M.R."/>
            <person name="Barry K."/>
            <person name="Chovatia M."/>
            <person name="Clum A."/>
            <person name="Daum C."/>
            <person name="Haridas S."/>
            <person name="He G."/>
            <person name="LaButti K."/>
            <person name="Lipzen A."/>
            <person name="Riley R."/>
            <person name="Salamov A."/>
            <person name="Simmons B.A."/>
            <person name="Magnuson J.K."/>
            <person name="Henrissat B."/>
            <person name="Mortensen U.H."/>
            <person name="Larsen T.O."/>
            <person name="Devries R.P."/>
            <person name="Grigoriev I.V."/>
            <person name="Machida M."/>
            <person name="Baker S.E."/>
            <person name="Andersen M.R."/>
            <person name="Cantor M.N."/>
            <person name="Hua S.X."/>
        </authorList>
    </citation>
    <scope>NUCLEOTIDE SEQUENCE [LARGE SCALE GENOMIC DNA]</scope>
    <source>
        <strain evidence="1 2">CBS 117616</strain>
    </source>
</reference>